<dbReference type="AlphaFoldDB" id="A0A2U1SP39"/>
<dbReference type="InterPro" id="IPR029063">
    <property type="entry name" value="SAM-dependent_MTases_sf"/>
</dbReference>
<organism evidence="2 3">
    <name type="scientific">Methylosinus sporium</name>
    <dbReference type="NCBI Taxonomy" id="428"/>
    <lineage>
        <taxon>Bacteria</taxon>
        <taxon>Pseudomonadati</taxon>
        <taxon>Pseudomonadota</taxon>
        <taxon>Alphaproteobacteria</taxon>
        <taxon>Hyphomicrobiales</taxon>
        <taxon>Methylocystaceae</taxon>
        <taxon>Methylosinus</taxon>
    </lineage>
</organism>
<dbReference type="Pfam" id="PF13432">
    <property type="entry name" value="TPR_16"/>
    <property type="match status" value="1"/>
</dbReference>
<dbReference type="Gene3D" id="1.25.40.10">
    <property type="entry name" value="Tetratricopeptide repeat domain"/>
    <property type="match status" value="1"/>
</dbReference>
<keyword evidence="2" id="KW-0489">Methyltransferase</keyword>
<keyword evidence="2" id="KW-0808">Transferase</keyword>
<evidence type="ECO:0000313" key="3">
    <source>
        <dbReference type="Proteomes" id="UP000245137"/>
    </source>
</evidence>
<dbReference type="SUPFAM" id="SSF53335">
    <property type="entry name" value="S-adenosyl-L-methionine-dependent methyltransferases"/>
    <property type="match status" value="1"/>
</dbReference>
<dbReference type="InterPro" id="IPR019734">
    <property type="entry name" value="TPR_rpt"/>
</dbReference>
<keyword evidence="3" id="KW-1185">Reference proteome</keyword>
<accession>A0A2U1SP39</accession>
<dbReference type="Pfam" id="PF13649">
    <property type="entry name" value="Methyltransf_25"/>
    <property type="match status" value="1"/>
</dbReference>
<dbReference type="GO" id="GO:0010420">
    <property type="term" value="F:polyprenyldihydroxybenzoate methyltransferase activity"/>
    <property type="evidence" value="ECO:0007669"/>
    <property type="project" value="TreeGrafter"/>
</dbReference>
<dbReference type="InterPro" id="IPR011990">
    <property type="entry name" value="TPR-like_helical_dom_sf"/>
</dbReference>
<sequence length="498" mass="54043">MSLHISPPSPPDLVDTLAVWRARFPRFAEMMDAGESPVKALRYLGLGLWQEGDVTGAVAALTTAASLTPEDADLLADLGAVLWLDGRKADALQCFIASLERDPSRTQVWLTVASLCNEIGETATAEHSYLAALDLDPACTEAATGLGLICLESRRYDEAVTLLRGALDRGVATPGLYACYGQALYLIGEFAAARAALQRAAEALPEEAPIVRKYALAAFVETTIAASPEEAFAAYRRAAGLHAEEDERVARSGFQALCGFGRKEAAIRLGEALLRGAPDDPIIPHHLAALRGLRSERASRAYIAACFDKYAPDFDRHLVETLGYRLPTTLQPLLAETARAFPRILDLGCGTGLAAEMLAGFGEEIVGVDLSPRMLEKARERRIYARLAEQDVEDFLVADGERFDLVVALDLLIYFGDLSALFASVAARLAPGGVFAFSIETGIEADYTLTPTGRFTHDPAYVEKSWEKYFAPLVSRATTIRIEANRPVDGRLLLLRRR</sequence>
<evidence type="ECO:0000259" key="1">
    <source>
        <dbReference type="Pfam" id="PF13649"/>
    </source>
</evidence>
<dbReference type="Proteomes" id="UP000245137">
    <property type="component" value="Unassembled WGS sequence"/>
</dbReference>
<comment type="caution">
    <text evidence="2">The sequence shown here is derived from an EMBL/GenBank/DDBJ whole genome shotgun (WGS) entry which is preliminary data.</text>
</comment>
<dbReference type="GO" id="GO:0032259">
    <property type="term" value="P:methylation"/>
    <property type="evidence" value="ECO:0007669"/>
    <property type="project" value="UniProtKB-KW"/>
</dbReference>
<gene>
    <name evidence="2" type="ORF">C5689_13190</name>
</gene>
<feature type="domain" description="Methyltransferase" evidence="1">
    <location>
        <begin position="344"/>
        <end position="433"/>
    </location>
</feature>
<proteinExistence type="predicted"/>
<dbReference type="PANTHER" id="PTHR43464">
    <property type="entry name" value="METHYLTRANSFERASE"/>
    <property type="match status" value="1"/>
</dbReference>
<reference evidence="2 3" key="1">
    <citation type="journal article" date="2018" name="Appl. Microbiol. Biotechnol.">
        <title>Co-cultivation of the strictly anaerobic methanogen Methanosarcina barkeri with aerobic methanotrophs in an oxygen-limited membrane bioreactor.</title>
        <authorList>
            <person name="In 't Zandt M.H."/>
            <person name="van den Bosch T.J.M."/>
            <person name="Rijkers R."/>
            <person name="van Kessel M.A.H.J."/>
            <person name="Jetten M.S.M."/>
            <person name="Welte C.U."/>
        </authorList>
    </citation>
    <scope>NUCLEOTIDE SEQUENCE [LARGE SCALE GENOMIC DNA]</scope>
    <source>
        <strain evidence="2 3">DSM 17706</strain>
    </source>
</reference>
<name>A0A2U1SP39_METSR</name>
<dbReference type="SUPFAM" id="SSF48452">
    <property type="entry name" value="TPR-like"/>
    <property type="match status" value="1"/>
</dbReference>
<evidence type="ECO:0000313" key="2">
    <source>
        <dbReference type="EMBL" id="PWB93377.1"/>
    </source>
</evidence>
<dbReference type="Pfam" id="PF14559">
    <property type="entry name" value="TPR_19"/>
    <property type="match status" value="1"/>
</dbReference>
<dbReference type="Gene3D" id="3.40.50.150">
    <property type="entry name" value="Vaccinia Virus protein VP39"/>
    <property type="match status" value="1"/>
</dbReference>
<protein>
    <submittedName>
        <fullName evidence="2">SAM-dependent methyltransferase</fullName>
    </submittedName>
</protein>
<dbReference type="OrthoDB" id="465636at2"/>
<dbReference type="PANTHER" id="PTHR43464:SF23">
    <property type="entry name" value="JUVENILE HORMONE ACID O-METHYLTRANSFERASE"/>
    <property type="match status" value="1"/>
</dbReference>
<dbReference type="SMART" id="SM00028">
    <property type="entry name" value="TPR"/>
    <property type="match status" value="5"/>
</dbReference>
<dbReference type="EMBL" id="PUIV01000022">
    <property type="protein sequence ID" value="PWB93377.1"/>
    <property type="molecule type" value="Genomic_DNA"/>
</dbReference>
<dbReference type="CDD" id="cd02440">
    <property type="entry name" value="AdoMet_MTases"/>
    <property type="match status" value="1"/>
</dbReference>
<dbReference type="InterPro" id="IPR041698">
    <property type="entry name" value="Methyltransf_25"/>
</dbReference>
<dbReference type="RefSeq" id="WP_108917739.1">
    <property type="nucleotide sequence ID" value="NZ_BGJY01000011.1"/>
</dbReference>